<organism evidence="1 2">
    <name type="scientific">Candidozyma auris</name>
    <name type="common">Yeast</name>
    <name type="synonym">Candida auris</name>
    <dbReference type="NCBI Taxonomy" id="498019"/>
    <lineage>
        <taxon>Eukaryota</taxon>
        <taxon>Fungi</taxon>
        <taxon>Dikarya</taxon>
        <taxon>Ascomycota</taxon>
        <taxon>Saccharomycotina</taxon>
        <taxon>Pichiomycetes</taxon>
        <taxon>Metschnikowiaceae</taxon>
        <taxon>Candidozyma</taxon>
    </lineage>
</organism>
<evidence type="ECO:0000313" key="2">
    <source>
        <dbReference type="Proteomes" id="UP000037122"/>
    </source>
</evidence>
<reference evidence="2" key="1">
    <citation type="journal article" date="2015" name="BMC Genomics">
        <title>Draft genome of a commonly misdiagnosed multidrug resistant pathogen Candida auris.</title>
        <authorList>
            <person name="Chatterjee S."/>
            <person name="Alampalli S.V."/>
            <person name="Nageshan R.K."/>
            <person name="Chettiar S.T."/>
            <person name="Joshi S."/>
            <person name="Tatu U.S."/>
        </authorList>
    </citation>
    <scope>NUCLEOTIDE SEQUENCE [LARGE SCALE GENOMIC DNA]</scope>
    <source>
        <strain evidence="2">6684</strain>
    </source>
</reference>
<accession>A0A0L0P005</accession>
<evidence type="ECO:0000313" key="1">
    <source>
        <dbReference type="EMBL" id="KND99325.1"/>
    </source>
</evidence>
<dbReference type="AlphaFoldDB" id="A0A0L0P005"/>
<dbReference type="Proteomes" id="UP000037122">
    <property type="component" value="Unassembled WGS sequence"/>
</dbReference>
<comment type="caution">
    <text evidence="1">The sequence shown here is derived from an EMBL/GenBank/DDBJ whole genome shotgun (WGS) entry which is preliminary data.</text>
</comment>
<proteinExistence type="predicted"/>
<dbReference type="EMBL" id="LGST01000025">
    <property type="protein sequence ID" value="KND99325.1"/>
    <property type="molecule type" value="Genomic_DNA"/>
</dbReference>
<dbReference type="VEuPathDB" id="FungiDB:QG37_03870"/>
<protein>
    <submittedName>
        <fullName evidence="1">Uncharacterized protein</fullName>
    </submittedName>
</protein>
<sequence length="119" mass="14018">MNLVTFFFLLDKNFKRRSSNFFGDLSVHFIIPRGALRKHRTLQGTIYSNAQLAEAKTIQALKLRQQHEHINLRREWSDIGRYHPTLLSLPYHFFITPLNVILNFAGLKFNSYTQRMAPI</sequence>
<gene>
    <name evidence="1" type="ORF">QG37_03870</name>
</gene>
<name>A0A0L0P005_CANAR</name>